<dbReference type="SMART" id="SM00248">
    <property type="entry name" value="ANK"/>
    <property type="match status" value="8"/>
</dbReference>
<accession>A0A9P7HCC1</accession>
<comment type="caution">
    <text evidence="11">The sequence shown here is derived from an EMBL/GenBank/DDBJ whole genome shotgun (WGS) entry which is preliminary data.</text>
</comment>
<evidence type="ECO:0000256" key="7">
    <source>
        <dbReference type="PROSITE-ProRule" id="PRU01240"/>
    </source>
</evidence>
<dbReference type="InterPro" id="IPR000209">
    <property type="entry name" value="Peptidase_S8/S53_dom"/>
</dbReference>
<dbReference type="PROSITE" id="PS00136">
    <property type="entry name" value="SUBTILASE_ASP"/>
    <property type="match status" value="1"/>
</dbReference>
<gene>
    <name evidence="11" type="ORF">KAF25_004426</name>
</gene>
<dbReference type="PROSITE" id="PS50088">
    <property type="entry name" value="ANK_REPEAT"/>
    <property type="match status" value="5"/>
</dbReference>
<dbReference type="Gene3D" id="3.40.50.200">
    <property type="entry name" value="Peptidase S8/S53 domain"/>
    <property type="match status" value="1"/>
</dbReference>
<dbReference type="Gene3D" id="1.25.40.20">
    <property type="entry name" value="Ankyrin repeat-containing domain"/>
    <property type="match status" value="3"/>
</dbReference>
<dbReference type="PROSITE" id="PS00138">
    <property type="entry name" value="SUBTILASE_SER"/>
    <property type="match status" value="1"/>
</dbReference>
<dbReference type="Pfam" id="PF00023">
    <property type="entry name" value="Ank"/>
    <property type="match status" value="1"/>
</dbReference>
<dbReference type="GO" id="GO:0006508">
    <property type="term" value="P:proteolysis"/>
    <property type="evidence" value="ECO:0007669"/>
    <property type="project" value="UniProtKB-KW"/>
</dbReference>
<dbReference type="InterPro" id="IPR023827">
    <property type="entry name" value="Peptidase_S8_Asp-AS"/>
</dbReference>
<evidence type="ECO:0000313" key="11">
    <source>
        <dbReference type="EMBL" id="KAG5662187.1"/>
    </source>
</evidence>
<dbReference type="Pfam" id="PF00082">
    <property type="entry name" value="Peptidase_S8"/>
    <property type="match status" value="1"/>
</dbReference>
<evidence type="ECO:0000256" key="3">
    <source>
        <dbReference type="ARBA" id="ARBA00022801"/>
    </source>
</evidence>
<dbReference type="InterPro" id="IPR015500">
    <property type="entry name" value="Peptidase_S8_subtilisin-rel"/>
</dbReference>
<feature type="compositionally biased region" description="Basic and acidic residues" evidence="9">
    <location>
        <begin position="384"/>
        <end position="394"/>
    </location>
</feature>
<name>A0A9P7HCC1_9HYPO</name>
<dbReference type="Proteomes" id="UP000782241">
    <property type="component" value="Unassembled WGS sequence"/>
</dbReference>
<evidence type="ECO:0000256" key="6">
    <source>
        <dbReference type="PROSITE-ProRule" id="PRU00023"/>
    </source>
</evidence>
<feature type="repeat" description="ANK" evidence="6">
    <location>
        <begin position="278"/>
        <end position="310"/>
    </location>
</feature>
<reference evidence="11" key="1">
    <citation type="submission" date="2021-04" db="EMBL/GenBank/DDBJ databases">
        <title>Draft genome of Fusarium avenaceum strain F156N33, isolated from an atmospheric sample in Virginia.</title>
        <authorList>
            <person name="Yang S."/>
            <person name="Vinatzer B.A."/>
            <person name="Coleman J."/>
        </authorList>
    </citation>
    <scope>NUCLEOTIDE SEQUENCE</scope>
    <source>
        <strain evidence="11">F156N33</strain>
    </source>
</reference>
<protein>
    <recommendedName>
        <fullName evidence="10">Peptidase S8/S53 domain-containing protein</fullName>
    </recommendedName>
</protein>
<dbReference type="GO" id="GO:0004252">
    <property type="term" value="F:serine-type endopeptidase activity"/>
    <property type="evidence" value="ECO:0007669"/>
    <property type="project" value="UniProtKB-UniRule"/>
</dbReference>
<organism evidence="11 12">
    <name type="scientific">Fusarium avenaceum</name>
    <dbReference type="NCBI Taxonomy" id="40199"/>
    <lineage>
        <taxon>Eukaryota</taxon>
        <taxon>Fungi</taxon>
        <taxon>Dikarya</taxon>
        <taxon>Ascomycota</taxon>
        <taxon>Pezizomycotina</taxon>
        <taxon>Sordariomycetes</taxon>
        <taxon>Hypocreomycetidae</taxon>
        <taxon>Hypocreales</taxon>
        <taxon>Nectriaceae</taxon>
        <taxon>Fusarium</taxon>
        <taxon>Fusarium tricinctum species complex</taxon>
    </lineage>
</organism>
<sequence length="788" mass="87921">MTPEDYAQYMRTHKFDPEKRPEDRGDAIHSAILDKRVHIAIELLTLYPKDCLEARSRKGPKKWRTPLHSACELGRAEIVKSLLDKGADVNARSFHQLTPLIFAAEAENIEIVRLLISQGAEVNAQSDKKTNTRSALHVAAQIESPSIILALLLNGAEPKLVTIAGNTPLHLAIQSGCTSAAALLLFHGASPTITNEKGASPRSLVEGLRQGDHKRFNHIFECASEKGDFGNFFNRHVKPGAPIDMIAAIHWAIAHNLDRAIAYLLHIDPHTVEARSPQEWHPLHRAARDGNENCVLVLLEHGAKVDCTTKSGWTPLMMAAEKGDKKVLHILLDHGASRAVKNEHGDTAWKVARHNGHRLPMLLAIKQVAPSEVDGKDDETDESDALKPPKDRPYCRTPSPGPRDDQEKVGELYALYDAKIDEASVSSSENSEYFENYLKTLERTWYNEIQWSPKDDIEDPRRNWTGPVKIAILDTGIDLNHPDFNQCAKRRSKVAAKQLPEKTQKERIMGCKNFTDGPEDDVTDDVGHGTHIAGLIMAIAPRAELYIAKVSSAQNPRSEEESERMVKKRHRKESHPIQDQALNWAMENEVDIVNMSLGFAEESSWQLTETLEKVAKKSIIFAAAANHGDSQAIAWPAHDYSLAICVTSGNDMGKPSDFAPGTNREFPIFVAPGENILSHWPGGTFRRMSGTSVATPIAVGMAAMILAFLNKTNAWEQEEKEDWISRTKERRIRSTTGMRRVLEQMCRDRNGLKLLSPRLMWERPVIKIPRAEQILYDLAGWESRGLAG</sequence>
<dbReference type="PANTHER" id="PTHR24198">
    <property type="entry name" value="ANKYRIN REPEAT AND PROTEIN KINASE DOMAIN-CONTAINING PROTEIN"/>
    <property type="match status" value="1"/>
</dbReference>
<dbReference type="SUPFAM" id="SSF52743">
    <property type="entry name" value="Subtilisin-like"/>
    <property type="match status" value="1"/>
</dbReference>
<evidence type="ECO:0000256" key="5">
    <source>
        <dbReference type="ARBA" id="ARBA00023043"/>
    </source>
</evidence>
<feature type="repeat" description="ANK" evidence="6">
    <location>
        <begin position="95"/>
        <end position="127"/>
    </location>
</feature>
<feature type="domain" description="Peptidase S8/S53" evidence="10">
    <location>
        <begin position="468"/>
        <end position="728"/>
    </location>
</feature>
<dbReference type="PROSITE" id="PS50297">
    <property type="entry name" value="ANK_REP_REGION"/>
    <property type="match status" value="5"/>
</dbReference>
<feature type="region of interest" description="Disordered" evidence="9">
    <location>
        <begin position="369"/>
        <end position="407"/>
    </location>
</feature>
<keyword evidence="12" id="KW-1185">Reference proteome</keyword>
<dbReference type="SUPFAM" id="SSF48403">
    <property type="entry name" value="Ankyrin repeat"/>
    <property type="match status" value="1"/>
</dbReference>
<keyword evidence="4 7" id="KW-0720">Serine protease</keyword>
<dbReference type="Pfam" id="PF12796">
    <property type="entry name" value="Ank_2"/>
    <property type="match status" value="2"/>
</dbReference>
<dbReference type="PANTHER" id="PTHR24198:SF165">
    <property type="entry name" value="ANKYRIN REPEAT-CONTAINING PROTEIN-RELATED"/>
    <property type="match status" value="1"/>
</dbReference>
<evidence type="ECO:0000256" key="1">
    <source>
        <dbReference type="ARBA" id="ARBA00022670"/>
    </source>
</evidence>
<dbReference type="PRINTS" id="PR01415">
    <property type="entry name" value="ANKYRIN"/>
</dbReference>
<evidence type="ECO:0000256" key="4">
    <source>
        <dbReference type="ARBA" id="ARBA00022825"/>
    </source>
</evidence>
<feature type="repeat" description="ANK" evidence="6">
    <location>
        <begin position="311"/>
        <end position="343"/>
    </location>
</feature>
<dbReference type="AlphaFoldDB" id="A0A9P7HCC1"/>
<evidence type="ECO:0000259" key="10">
    <source>
        <dbReference type="Pfam" id="PF00082"/>
    </source>
</evidence>
<dbReference type="InterPro" id="IPR023828">
    <property type="entry name" value="Peptidase_S8_Ser-AS"/>
</dbReference>
<evidence type="ECO:0000313" key="12">
    <source>
        <dbReference type="Proteomes" id="UP000782241"/>
    </source>
</evidence>
<keyword evidence="1 7" id="KW-0645">Protease</keyword>
<dbReference type="InterPro" id="IPR036852">
    <property type="entry name" value="Peptidase_S8/S53_dom_sf"/>
</dbReference>
<feature type="region of interest" description="Disordered" evidence="9">
    <location>
        <begin position="553"/>
        <end position="575"/>
    </location>
</feature>
<keyword evidence="2" id="KW-0677">Repeat</keyword>
<feature type="repeat" description="ANK" evidence="6">
    <location>
        <begin position="164"/>
        <end position="196"/>
    </location>
</feature>
<evidence type="ECO:0000256" key="8">
    <source>
        <dbReference type="RuleBase" id="RU003355"/>
    </source>
</evidence>
<dbReference type="InterPro" id="IPR036770">
    <property type="entry name" value="Ankyrin_rpt-contain_sf"/>
</dbReference>
<evidence type="ECO:0000256" key="2">
    <source>
        <dbReference type="ARBA" id="ARBA00022737"/>
    </source>
</evidence>
<proteinExistence type="inferred from homology"/>
<dbReference type="EMBL" id="JAGPUO010000006">
    <property type="protein sequence ID" value="KAG5662187.1"/>
    <property type="molecule type" value="Genomic_DNA"/>
</dbReference>
<dbReference type="PROSITE" id="PS51892">
    <property type="entry name" value="SUBTILASE"/>
    <property type="match status" value="1"/>
</dbReference>
<evidence type="ECO:0000256" key="9">
    <source>
        <dbReference type="SAM" id="MobiDB-lite"/>
    </source>
</evidence>
<dbReference type="PRINTS" id="PR00723">
    <property type="entry name" value="SUBTILISIN"/>
</dbReference>
<feature type="repeat" description="ANK" evidence="6">
    <location>
        <begin position="62"/>
        <end position="94"/>
    </location>
</feature>
<feature type="active site" description="Charge relay system" evidence="7">
    <location>
        <position position="528"/>
    </location>
</feature>
<comment type="similarity">
    <text evidence="7 8">Belongs to the peptidase S8 family.</text>
</comment>
<feature type="active site" description="Charge relay system" evidence="7">
    <location>
        <position position="692"/>
    </location>
</feature>
<dbReference type="InterPro" id="IPR002110">
    <property type="entry name" value="Ankyrin_rpt"/>
</dbReference>
<keyword evidence="3 7" id="KW-0378">Hydrolase</keyword>
<feature type="active site" description="Charge relay system" evidence="7">
    <location>
        <position position="474"/>
    </location>
</feature>
<keyword evidence="5 6" id="KW-0040">ANK repeat</keyword>